<dbReference type="InParanoid" id="A0A4Q1BFX7"/>
<reference evidence="3 4" key="1">
    <citation type="submission" date="2016-06" db="EMBL/GenBank/DDBJ databases">
        <title>Evolution of pathogenesis and genome organization in the Tremellales.</title>
        <authorList>
            <person name="Cuomo C."/>
            <person name="Litvintseva A."/>
            <person name="Heitman J."/>
            <person name="Chen Y."/>
            <person name="Sun S."/>
            <person name="Springer D."/>
            <person name="Dromer F."/>
            <person name="Young S."/>
            <person name="Zeng Q."/>
            <person name="Chapman S."/>
            <person name="Gujja S."/>
            <person name="Saif S."/>
            <person name="Birren B."/>
        </authorList>
    </citation>
    <scope>NUCLEOTIDE SEQUENCE [LARGE SCALE GENOMIC DNA]</scope>
    <source>
        <strain evidence="3 4">ATCC 28783</strain>
    </source>
</reference>
<keyword evidence="2" id="KW-0812">Transmembrane</keyword>
<keyword evidence="2" id="KW-1133">Transmembrane helix</keyword>
<feature type="region of interest" description="Disordered" evidence="1">
    <location>
        <begin position="1"/>
        <end position="25"/>
    </location>
</feature>
<evidence type="ECO:0000256" key="2">
    <source>
        <dbReference type="SAM" id="Phobius"/>
    </source>
</evidence>
<comment type="caution">
    <text evidence="3">The sequence shown here is derived from an EMBL/GenBank/DDBJ whole genome shotgun (WGS) entry which is preliminary data.</text>
</comment>
<dbReference type="EMBL" id="SDIL01000122">
    <property type="protein sequence ID" value="RXK35761.1"/>
    <property type="molecule type" value="Genomic_DNA"/>
</dbReference>
<dbReference type="AlphaFoldDB" id="A0A4Q1BFX7"/>
<dbReference type="Proteomes" id="UP000289152">
    <property type="component" value="Unassembled WGS sequence"/>
</dbReference>
<keyword evidence="2" id="KW-0472">Membrane</keyword>
<name>A0A4Q1BFX7_TREME</name>
<sequence>MSRQPPPEKIYTGPDRSTLPEPQTRSQADKYFARVANENILPNRVHKLIGVGGWVVGIFTMGYMSLYADFGKREHVFSPLRRWYHRTISNFITLSPSERRVLGLDRSTGPASVSKPS</sequence>
<feature type="transmembrane region" description="Helical" evidence="2">
    <location>
        <begin position="48"/>
        <end position="68"/>
    </location>
</feature>
<organism evidence="3 4">
    <name type="scientific">Tremella mesenterica</name>
    <name type="common">Jelly fungus</name>
    <dbReference type="NCBI Taxonomy" id="5217"/>
    <lineage>
        <taxon>Eukaryota</taxon>
        <taxon>Fungi</taxon>
        <taxon>Dikarya</taxon>
        <taxon>Basidiomycota</taxon>
        <taxon>Agaricomycotina</taxon>
        <taxon>Tremellomycetes</taxon>
        <taxon>Tremellales</taxon>
        <taxon>Tremellaceae</taxon>
        <taxon>Tremella</taxon>
    </lineage>
</organism>
<accession>A0A4Q1BFX7</accession>
<keyword evidence="4" id="KW-1185">Reference proteome</keyword>
<evidence type="ECO:0000313" key="3">
    <source>
        <dbReference type="EMBL" id="RXK35761.1"/>
    </source>
</evidence>
<dbReference type="OrthoDB" id="192748at2759"/>
<gene>
    <name evidence="3" type="ORF">M231_06947</name>
</gene>
<evidence type="ECO:0000256" key="1">
    <source>
        <dbReference type="SAM" id="MobiDB-lite"/>
    </source>
</evidence>
<protein>
    <submittedName>
        <fullName evidence="3">Uncharacterized protein</fullName>
    </submittedName>
</protein>
<evidence type="ECO:0000313" key="4">
    <source>
        <dbReference type="Proteomes" id="UP000289152"/>
    </source>
</evidence>
<proteinExistence type="predicted"/>